<evidence type="ECO:0000313" key="9">
    <source>
        <dbReference type="EMBL" id="MBO8444653.1"/>
    </source>
</evidence>
<gene>
    <name evidence="9" type="ORF">IAC23_03025</name>
</gene>
<dbReference type="GO" id="GO:0016020">
    <property type="term" value="C:membrane"/>
    <property type="evidence" value="ECO:0007669"/>
    <property type="project" value="UniProtKB-SubCell"/>
</dbReference>
<dbReference type="PANTHER" id="PTHR30386:SF26">
    <property type="entry name" value="TRANSPORT PROTEIN COMB"/>
    <property type="match status" value="1"/>
</dbReference>
<dbReference type="Pfam" id="PF25917">
    <property type="entry name" value="BSH_RND"/>
    <property type="match status" value="1"/>
</dbReference>
<dbReference type="PANTHER" id="PTHR30386">
    <property type="entry name" value="MEMBRANE FUSION SUBUNIT OF EMRAB-TOLC MULTIDRUG EFFLUX PUMP"/>
    <property type="match status" value="1"/>
</dbReference>
<accession>A0A9D9ED51</accession>
<keyword evidence="2 6" id="KW-0812">Transmembrane</keyword>
<dbReference type="InterPro" id="IPR058792">
    <property type="entry name" value="Beta-barrel_RND_2"/>
</dbReference>
<dbReference type="Gene3D" id="2.40.30.170">
    <property type="match status" value="1"/>
</dbReference>
<organism evidence="9 10">
    <name type="scientific">Candidatus Cryptobacteroides merdavium</name>
    <dbReference type="NCBI Taxonomy" id="2840769"/>
    <lineage>
        <taxon>Bacteria</taxon>
        <taxon>Pseudomonadati</taxon>
        <taxon>Bacteroidota</taxon>
        <taxon>Bacteroidia</taxon>
        <taxon>Bacteroidales</taxon>
        <taxon>Candidatus Cryptobacteroides</taxon>
    </lineage>
</organism>
<evidence type="ECO:0000256" key="6">
    <source>
        <dbReference type="SAM" id="Phobius"/>
    </source>
</evidence>
<keyword evidence="3 6" id="KW-1133">Transmembrane helix</keyword>
<dbReference type="InterPro" id="IPR050739">
    <property type="entry name" value="MFP"/>
</dbReference>
<evidence type="ECO:0000313" key="10">
    <source>
        <dbReference type="Proteomes" id="UP000823619"/>
    </source>
</evidence>
<dbReference type="SUPFAM" id="SSF111369">
    <property type="entry name" value="HlyD-like secretion proteins"/>
    <property type="match status" value="2"/>
</dbReference>
<feature type="domain" description="CusB-like beta-barrel" evidence="8">
    <location>
        <begin position="270"/>
        <end position="308"/>
    </location>
</feature>
<feature type="domain" description="Multidrug resistance protein MdtA-like barrel-sandwich hybrid" evidence="7">
    <location>
        <begin position="71"/>
        <end position="264"/>
    </location>
</feature>
<feature type="coiled-coil region" evidence="5">
    <location>
        <begin position="143"/>
        <end position="208"/>
    </location>
</feature>
<dbReference type="Pfam" id="PF25954">
    <property type="entry name" value="Beta-barrel_RND_2"/>
    <property type="match status" value="1"/>
</dbReference>
<evidence type="ECO:0000256" key="1">
    <source>
        <dbReference type="ARBA" id="ARBA00004167"/>
    </source>
</evidence>
<evidence type="ECO:0000256" key="2">
    <source>
        <dbReference type="ARBA" id="ARBA00022692"/>
    </source>
</evidence>
<dbReference type="Gene3D" id="1.10.287.470">
    <property type="entry name" value="Helix hairpin bin"/>
    <property type="match status" value="1"/>
</dbReference>
<dbReference type="EMBL" id="JADIMO010000035">
    <property type="protein sequence ID" value="MBO8444653.1"/>
    <property type="molecule type" value="Genomic_DNA"/>
</dbReference>
<evidence type="ECO:0000259" key="8">
    <source>
        <dbReference type="Pfam" id="PF25954"/>
    </source>
</evidence>
<evidence type="ECO:0000256" key="4">
    <source>
        <dbReference type="ARBA" id="ARBA00023136"/>
    </source>
</evidence>
<dbReference type="Proteomes" id="UP000823619">
    <property type="component" value="Unassembled WGS sequence"/>
</dbReference>
<protein>
    <submittedName>
        <fullName evidence="9">HlyD family secretion protein</fullName>
    </submittedName>
</protein>
<keyword evidence="5" id="KW-0175">Coiled coil</keyword>
<name>A0A9D9ED51_9BACT</name>
<reference evidence="9" key="1">
    <citation type="submission" date="2020-10" db="EMBL/GenBank/DDBJ databases">
        <authorList>
            <person name="Gilroy R."/>
        </authorList>
    </citation>
    <scope>NUCLEOTIDE SEQUENCE</scope>
    <source>
        <strain evidence="9">D5-748</strain>
    </source>
</reference>
<dbReference type="GO" id="GO:0055085">
    <property type="term" value="P:transmembrane transport"/>
    <property type="evidence" value="ECO:0007669"/>
    <property type="project" value="InterPro"/>
</dbReference>
<dbReference type="InterPro" id="IPR058625">
    <property type="entry name" value="MdtA-like_BSH"/>
</dbReference>
<comment type="subcellular location">
    <subcellularLocation>
        <location evidence="1">Membrane</location>
        <topology evidence="1">Single-pass membrane protein</topology>
    </subcellularLocation>
</comment>
<keyword evidence="4 6" id="KW-0472">Membrane</keyword>
<reference evidence="9" key="2">
    <citation type="journal article" date="2021" name="PeerJ">
        <title>Extensive microbial diversity within the chicken gut microbiome revealed by metagenomics and culture.</title>
        <authorList>
            <person name="Gilroy R."/>
            <person name="Ravi A."/>
            <person name="Getino M."/>
            <person name="Pursley I."/>
            <person name="Horton D.L."/>
            <person name="Alikhan N.F."/>
            <person name="Baker D."/>
            <person name="Gharbi K."/>
            <person name="Hall N."/>
            <person name="Watson M."/>
            <person name="Adriaenssens E.M."/>
            <person name="Foster-Nyarko E."/>
            <person name="Jarju S."/>
            <person name="Secka A."/>
            <person name="Antonio M."/>
            <person name="Oren A."/>
            <person name="Chaudhuri R.R."/>
            <person name="La Ragione R."/>
            <person name="Hildebrand F."/>
            <person name="Pallen M.J."/>
        </authorList>
    </citation>
    <scope>NUCLEOTIDE SEQUENCE</scope>
    <source>
        <strain evidence="9">D5-748</strain>
    </source>
</reference>
<feature type="transmembrane region" description="Helical" evidence="6">
    <location>
        <begin position="29"/>
        <end position="51"/>
    </location>
</feature>
<sequence length="367" mass="41894">MGKEKDKISAAAGGPERHRLLKKLRLRNLVINLFFFSVVTAGLVWACSHFWKYIRYDITNDAFIDQYVSPVNIRVSGYIREVRFREHQYVKKGDTLLILDDSEYHIRVKEAEAALLDAQGNSDVLSAGIVTSRSNIDVQDANIQEAKAILWQYEQDLKRYERLLSEESVARHQYEQVKADHDAAQARYEALLRQKSALESQYREALKRQTGAQANIMRREADLDLAKLNLSYTVLLAPYDGYTGRRTLEPGQYVQGGQTITYLVRNTDKWVTANYREKQISDIFIGQDVRIRVDAIPGRVFMGKVTAISEATGSKYSLVPTDNSAGNFVKVQQRIPVRIEFTGVTDEDMAQMRAGMMVVTEAVRRRK</sequence>
<evidence type="ECO:0000259" key="7">
    <source>
        <dbReference type="Pfam" id="PF25917"/>
    </source>
</evidence>
<dbReference type="Gene3D" id="2.40.50.100">
    <property type="match status" value="1"/>
</dbReference>
<evidence type="ECO:0000256" key="3">
    <source>
        <dbReference type="ARBA" id="ARBA00022989"/>
    </source>
</evidence>
<proteinExistence type="predicted"/>
<evidence type="ECO:0000256" key="5">
    <source>
        <dbReference type="SAM" id="Coils"/>
    </source>
</evidence>
<comment type="caution">
    <text evidence="9">The sequence shown here is derived from an EMBL/GenBank/DDBJ whole genome shotgun (WGS) entry which is preliminary data.</text>
</comment>
<dbReference type="AlphaFoldDB" id="A0A9D9ED51"/>